<name>A0ABW5UQ83_9BURK</name>
<reference evidence="4" key="1">
    <citation type="journal article" date="2019" name="Int. J. Syst. Evol. Microbiol.">
        <title>The Global Catalogue of Microorganisms (GCM) 10K type strain sequencing project: providing services to taxonomists for standard genome sequencing and annotation.</title>
        <authorList>
            <consortium name="The Broad Institute Genomics Platform"/>
            <consortium name="The Broad Institute Genome Sequencing Center for Infectious Disease"/>
            <person name="Wu L."/>
            <person name="Ma J."/>
        </authorList>
    </citation>
    <scope>NUCLEOTIDE SEQUENCE [LARGE SCALE GENOMIC DNA]</scope>
    <source>
        <strain evidence="4">TISTR 1906</strain>
    </source>
</reference>
<keyword evidence="4" id="KW-1185">Reference proteome</keyword>
<evidence type="ECO:0000256" key="1">
    <source>
        <dbReference type="SAM" id="MobiDB-lite"/>
    </source>
</evidence>
<gene>
    <name evidence="3" type="ORF">ACFSW6_14790</name>
</gene>
<comment type="caution">
    <text evidence="3">The sequence shown here is derived from an EMBL/GenBank/DDBJ whole genome shotgun (WGS) entry which is preliminary data.</text>
</comment>
<feature type="signal peptide" evidence="2">
    <location>
        <begin position="1"/>
        <end position="25"/>
    </location>
</feature>
<proteinExistence type="predicted"/>
<feature type="compositionally biased region" description="Basic and acidic residues" evidence="1">
    <location>
        <begin position="120"/>
        <end position="143"/>
    </location>
</feature>
<accession>A0ABW5UQ83</accession>
<keyword evidence="2" id="KW-0732">Signal</keyword>
<feature type="compositionally biased region" description="Basic residues" evidence="1">
    <location>
        <begin position="144"/>
        <end position="165"/>
    </location>
</feature>
<dbReference type="RefSeq" id="WP_083526775.1">
    <property type="nucleotide sequence ID" value="NZ_BCNT01000022.1"/>
</dbReference>
<feature type="region of interest" description="Disordered" evidence="1">
    <location>
        <begin position="111"/>
        <end position="165"/>
    </location>
</feature>
<dbReference type="Proteomes" id="UP001597463">
    <property type="component" value="Unassembled WGS sequence"/>
</dbReference>
<evidence type="ECO:0000313" key="4">
    <source>
        <dbReference type="Proteomes" id="UP001597463"/>
    </source>
</evidence>
<dbReference type="EMBL" id="JBHUMV010000006">
    <property type="protein sequence ID" value="MFD2755361.1"/>
    <property type="molecule type" value="Genomic_DNA"/>
</dbReference>
<feature type="chain" id="PRO_5046323186" evidence="2">
    <location>
        <begin position="26"/>
        <end position="165"/>
    </location>
</feature>
<protein>
    <submittedName>
        <fullName evidence="3">Uncharacterized protein</fullName>
    </submittedName>
</protein>
<organism evidence="3 4">
    <name type="scientific">Comamonas terrae</name>
    <dbReference type="NCBI Taxonomy" id="673548"/>
    <lineage>
        <taxon>Bacteria</taxon>
        <taxon>Pseudomonadati</taxon>
        <taxon>Pseudomonadota</taxon>
        <taxon>Betaproteobacteria</taxon>
        <taxon>Burkholderiales</taxon>
        <taxon>Comamonadaceae</taxon>
        <taxon>Comamonas</taxon>
    </lineage>
</organism>
<evidence type="ECO:0000313" key="3">
    <source>
        <dbReference type="EMBL" id="MFD2755361.1"/>
    </source>
</evidence>
<sequence length="165" mass="18096">MAFLRSSLRTAAAVTLACAAGLAQAQAYISGSVSGQLAPGVYGRVDIGNAPPALLYQQPMLIAPPAVVVPQQPVYMWVPPEHSRHWRRYCGRYHACGQPVYFLRNPPPHWHRGGPGPRPGWDRPRPHFHEGRGHGRGDWDRHERVHGRGHGHGGGHGGGHGHHRD</sequence>
<evidence type="ECO:0000256" key="2">
    <source>
        <dbReference type="SAM" id="SignalP"/>
    </source>
</evidence>